<dbReference type="FunFam" id="1.20.1060.10:FF:000001">
    <property type="entry name" value="DNA polymerase I"/>
    <property type="match status" value="1"/>
</dbReference>
<dbReference type="GO" id="GO:0006302">
    <property type="term" value="P:double-strand break repair"/>
    <property type="evidence" value="ECO:0007669"/>
    <property type="project" value="TreeGrafter"/>
</dbReference>
<dbReference type="InterPro" id="IPR036397">
    <property type="entry name" value="RNaseH_sf"/>
</dbReference>
<dbReference type="SUPFAM" id="SSF56672">
    <property type="entry name" value="DNA/RNA polymerases"/>
    <property type="match status" value="1"/>
</dbReference>
<evidence type="ECO:0000256" key="1">
    <source>
        <dbReference type="ARBA" id="ARBA00007705"/>
    </source>
</evidence>
<dbReference type="InterPro" id="IPR043502">
    <property type="entry name" value="DNA/RNA_pol_sf"/>
</dbReference>
<dbReference type="CDD" id="cd08637">
    <property type="entry name" value="DNA_pol_A_pol_I_C"/>
    <property type="match status" value="1"/>
</dbReference>
<protein>
    <recommendedName>
        <fullName evidence="3 15">DNA polymerase I</fullName>
        <ecNumber evidence="2 15">2.7.7.7</ecNumber>
    </recommendedName>
</protein>
<proteinExistence type="inferred from homology"/>
<dbReference type="PANTHER" id="PTHR10133:SF27">
    <property type="entry name" value="DNA POLYMERASE NU"/>
    <property type="match status" value="1"/>
</dbReference>
<dbReference type="CDD" id="cd09859">
    <property type="entry name" value="PIN_53EXO"/>
    <property type="match status" value="1"/>
</dbReference>
<dbReference type="NCBIfam" id="TIGR00593">
    <property type="entry name" value="pola"/>
    <property type="match status" value="1"/>
</dbReference>
<keyword evidence="5 16" id="KW-0548">Nucleotidyltransferase</keyword>
<evidence type="ECO:0000256" key="11">
    <source>
        <dbReference type="ARBA" id="ARBA00022932"/>
    </source>
</evidence>
<dbReference type="Gene3D" id="1.20.1060.10">
    <property type="entry name" value="Taq DNA Polymerase, Chain T, domain 4"/>
    <property type="match status" value="1"/>
</dbReference>
<dbReference type="GO" id="GO:0008408">
    <property type="term" value="F:3'-5' exonuclease activity"/>
    <property type="evidence" value="ECO:0007669"/>
    <property type="project" value="UniProtKB-UniRule"/>
</dbReference>
<dbReference type="SMART" id="SM00474">
    <property type="entry name" value="35EXOc"/>
    <property type="match status" value="1"/>
</dbReference>
<dbReference type="PRINTS" id="PR00868">
    <property type="entry name" value="DNAPOLI"/>
</dbReference>
<evidence type="ECO:0000256" key="17">
    <source>
        <dbReference type="SAM" id="MobiDB-lite"/>
    </source>
</evidence>
<dbReference type="SMART" id="SM00279">
    <property type="entry name" value="HhH2"/>
    <property type="match status" value="1"/>
</dbReference>
<dbReference type="GO" id="GO:0006261">
    <property type="term" value="P:DNA-templated DNA replication"/>
    <property type="evidence" value="ECO:0007669"/>
    <property type="project" value="UniProtKB-UniRule"/>
</dbReference>
<organism evidence="21 22">
    <name type="scientific">Mesotoga infera</name>
    <dbReference type="NCBI Taxonomy" id="1236046"/>
    <lineage>
        <taxon>Bacteria</taxon>
        <taxon>Thermotogati</taxon>
        <taxon>Thermotogota</taxon>
        <taxon>Thermotogae</taxon>
        <taxon>Kosmotogales</taxon>
        <taxon>Kosmotogaceae</taxon>
        <taxon>Mesotoga</taxon>
    </lineage>
</organism>
<feature type="domain" description="3'-5' exonuclease" evidence="18">
    <location>
        <begin position="303"/>
        <end position="488"/>
    </location>
</feature>
<dbReference type="InterPro" id="IPR008918">
    <property type="entry name" value="HhH2"/>
</dbReference>
<dbReference type="SUPFAM" id="SSF47807">
    <property type="entry name" value="5' to 3' exonuclease, C-terminal subdomain"/>
    <property type="match status" value="1"/>
</dbReference>
<dbReference type="InterPro" id="IPR018320">
    <property type="entry name" value="DNA_polymerase_1"/>
</dbReference>
<feature type="domain" description="DNA-directed DNA polymerase family A palm" evidence="20">
    <location>
        <begin position="656"/>
        <end position="863"/>
    </location>
</feature>
<dbReference type="Gene3D" id="1.10.150.20">
    <property type="entry name" value="5' to 3' exonuclease, C-terminal subdomain"/>
    <property type="match status" value="2"/>
</dbReference>
<comment type="catalytic activity">
    <reaction evidence="14 16">
        <text>DNA(n) + a 2'-deoxyribonucleoside 5'-triphosphate = DNA(n+1) + diphosphate</text>
        <dbReference type="Rhea" id="RHEA:22508"/>
        <dbReference type="Rhea" id="RHEA-COMP:17339"/>
        <dbReference type="Rhea" id="RHEA-COMP:17340"/>
        <dbReference type="ChEBI" id="CHEBI:33019"/>
        <dbReference type="ChEBI" id="CHEBI:61560"/>
        <dbReference type="ChEBI" id="CHEBI:173112"/>
        <dbReference type="EC" id="2.7.7.7"/>
    </reaction>
</comment>
<evidence type="ECO:0000256" key="8">
    <source>
        <dbReference type="ARBA" id="ARBA00022763"/>
    </source>
</evidence>
<dbReference type="SMART" id="SM00482">
    <property type="entry name" value="POLAc"/>
    <property type="match status" value="1"/>
</dbReference>
<dbReference type="Pfam" id="PF02739">
    <property type="entry name" value="5_3_exonuc_N"/>
    <property type="match status" value="1"/>
</dbReference>
<gene>
    <name evidence="16" type="primary">polA</name>
    <name evidence="21" type="ORF">DIT26_07275</name>
</gene>
<dbReference type="InterPro" id="IPR020046">
    <property type="entry name" value="5-3_exonucl_a-hlix_arch_N"/>
</dbReference>
<keyword evidence="13 16" id="KW-0234">DNA repair</keyword>
<dbReference type="InterPro" id="IPR002298">
    <property type="entry name" value="DNA_polymerase_A"/>
</dbReference>
<dbReference type="InterPro" id="IPR012337">
    <property type="entry name" value="RNaseH-like_sf"/>
</dbReference>
<dbReference type="Pfam" id="PF00476">
    <property type="entry name" value="DNA_pol_A"/>
    <property type="match status" value="1"/>
</dbReference>
<evidence type="ECO:0000256" key="15">
    <source>
        <dbReference type="NCBIfam" id="TIGR00593"/>
    </source>
</evidence>
<evidence type="ECO:0000256" key="16">
    <source>
        <dbReference type="RuleBase" id="RU004460"/>
    </source>
</evidence>
<dbReference type="Pfam" id="PF01612">
    <property type="entry name" value="DNA_pol_A_exo1"/>
    <property type="match status" value="1"/>
</dbReference>
<evidence type="ECO:0000256" key="12">
    <source>
        <dbReference type="ARBA" id="ARBA00023125"/>
    </source>
</evidence>
<dbReference type="InterPro" id="IPR036279">
    <property type="entry name" value="5-3_exonuclease_C_sf"/>
</dbReference>
<dbReference type="Pfam" id="PF01367">
    <property type="entry name" value="5_3_exonuc"/>
    <property type="match status" value="1"/>
</dbReference>
<keyword evidence="11 16" id="KW-0239">DNA-directed DNA polymerase</keyword>
<dbReference type="Proteomes" id="UP000264215">
    <property type="component" value="Unassembled WGS sequence"/>
</dbReference>
<evidence type="ECO:0000256" key="9">
    <source>
        <dbReference type="ARBA" id="ARBA00022801"/>
    </source>
</evidence>
<evidence type="ECO:0000256" key="2">
    <source>
        <dbReference type="ARBA" id="ARBA00012417"/>
    </source>
</evidence>
<name>A0A3D3TP03_9BACT</name>
<dbReference type="InterPro" id="IPR001098">
    <property type="entry name" value="DNA-dir_DNA_pol_A_palm_dom"/>
</dbReference>
<dbReference type="NCBIfam" id="NF004397">
    <property type="entry name" value="PRK05755.1"/>
    <property type="match status" value="1"/>
</dbReference>
<dbReference type="InterPro" id="IPR002421">
    <property type="entry name" value="5-3_exonuclease"/>
</dbReference>
<dbReference type="SUPFAM" id="SSF53098">
    <property type="entry name" value="Ribonuclease H-like"/>
    <property type="match status" value="1"/>
</dbReference>
<evidence type="ECO:0000256" key="3">
    <source>
        <dbReference type="ARBA" id="ARBA00020311"/>
    </source>
</evidence>
<sequence length="896" mass="101584">MPGKLYLFDGTAIFYRGYYGIDITLTNSKGEPTNALFGTARMLSKFTREKMKKGDYAIFAFDRKEATKRHEAYESYKATREAMPEALVAQLEDIPDLVEAFGIKFLSIAGLEADDIVATAATRYRNEVDEVLVVTGDKDLLQLVDEKIHILRFVTGLTDLEFYDEERVKSKYELEPKRLHALLSLAGDSSDNIPGVPGIGIKTAQKLLKEYGDIDGIYENMRQLSPGLRKKLIDGRKSLELSMELVKLLDDEDLTITLDDIKYEGFKKKELREVFLKLEFSSMIDEYKLIDEADESLSDINGYKLVSSDKELDRLLRKMQSNPLFAVDLETTSLDPYSAEIVGVSISLEEETGYYIPVAHKSEGWQAKKEELLPRLKKILEDKASKIIGQNLKFDYSVFSVNGIHPVAPEFDTMIAAYLLSPDAKRFNLDELAMKFLGYKTIKFEDLMKRNQLGTDFSKVPLEEAARYSVEDADIALRLSSVLRKKIYEQELEDIFRNVELSLIPVLADLELNGVYFDVPSLTSLSAKYGKVLDRILEELFDLTGEQFNPNSPSQVGKVLFERLGLTPSRKTKGGSYSTSADALEELSGEHPAVQKLLEYRKYQKLKSTYLDSLPGLVNKVTGRIHTSYHQTGTGTGRLSSSNPNMQNLPIRDEEGKEIRKCVIPQKKGWRIVSADYSQIELRILAHLSQDEQLLDAFKNDKDVHSLTAANLYGIKESEVTDEQRRIGKMVNFSIIYGISSYGLASRLRIPSNAAEEMISNYFKAYPQVRTFIKDTISEAKEKGLVRTMFGRKREIPQFKTKNRNVIQEGERIAINTPIQGTAADIMKMAMIKIFELLQKHKMESFAILQVHDEMVYEAPENELHKLKEILQEGMSEVVALSVPLDIEISVGDYWC</sequence>
<evidence type="ECO:0000256" key="14">
    <source>
        <dbReference type="ARBA" id="ARBA00049244"/>
    </source>
</evidence>
<dbReference type="Gene3D" id="3.40.50.1010">
    <property type="entry name" value="5'-nuclease"/>
    <property type="match status" value="1"/>
</dbReference>
<evidence type="ECO:0000256" key="6">
    <source>
        <dbReference type="ARBA" id="ARBA00022705"/>
    </source>
</evidence>
<comment type="function">
    <text evidence="16">In addition to polymerase activity, this DNA polymerase exhibits 3'-5' and 5'-3' exonuclease activity.</text>
</comment>
<dbReference type="GO" id="GO:0008409">
    <property type="term" value="F:5'-3' exonuclease activity"/>
    <property type="evidence" value="ECO:0007669"/>
    <property type="project" value="UniProtKB-UniRule"/>
</dbReference>
<feature type="domain" description="5'-3' exonuclease" evidence="19">
    <location>
        <begin position="3"/>
        <end position="264"/>
    </location>
</feature>
<dbReference type="PANTHER" id="PTHR10133">
    <property type="entry name" value="DNA POLYMERASE I"/>
    <property type="match status" value="1"/>
</dbReference>
<evidence type="ECO:0000259" key="20">
    <source>
        <dbReference type="SMART" id="SM00482"/>
    </source>
</evidence>
<keyword evidence="4 16" id="KW-0808">Transferase</keyword>
<comment type="similarity">
    <text evidence="1 16">Belongs to the DNA polymerase type-A family.</text>
</comment>
<evidence type="ECO:0000256" key="7">
    <source>
        <dbReference type="ARBA" id="ARBA00022722"/>
    </source>
</evidence>
<keyword evidence="10 16" id="KW-0269">Exonuclease</keyword>
<dbReference type="CDD" id="cd06139">
    <property type="entry name" value="DNA_polA_I_Ecoli_like_exo"/>
    <property type="match status" value="1"/>
</dbReference>
<dbReference type="FunFam" id="1.10.150.20:FF:000003">
    <property type="entry name" value="DNA polymerase I"/>
    <property type="match status" value="1"/>
</dbReference>
<dbReference type="SUPFAM" id="SSF88723">
    <property type="entry name" value="PIN domain-like"/>
    <property type="match status" value="1"/>
</dbReference>
<dbReference type="InterPro" id="IPR029060">
    <property type="entry name" value="PIN-like_dom_sf"/>
</dbReference>
<evidence type="ECO:0000256" key="13">
    <source>
        <dbReference type="ARBA" id="ARBA00023204"/>
    </source>
</evidence>
<evidence type="ECO:0000256" key="4">
    <source>
        <dbReference type="ARBA" id="ARBA00022679"/>
    </source>
</evidence>
<dbReference type="EMBL" id="DQBS01000162">
    <property type="protein sequence ID" value="HCO70357.1"/>
    <property type="molecule type" value="Genomic_DNA"/>
</dbReference>
<dbReference type="GO" id="GO:0003887">
    <property type="term" value="F:DNA-directed DNA polymerase activity"/>
    <property type="evidence" value="ECO:0007669"/>
    <property type="project" value="UniProtKB-UniRule"/>
</dbReference>
<dbReference type="InterPro" id="IPR002562">
    <property type="entry name" value="3'-5'_exonuclease_dom"/>
</dbReference>
<dbReference type="FunFam" id="1.10.150.20:FF:000002">
    <property type="entry name" value="DNA polymerase I"/>
    <property type="match status" value="1"/>
</dbReference>
<reference evidence="21 22" key="1">
    <citation type="journal article" date="2018" name="Nat. Biotechnol.">
        <title>A standardized bacterial taxonomy based on genome phylogeny substantially revises the tree of life.</title>
        <authorList>
            <person name="Parks D.H."/>
            <person name="Chuvochina M."/>
            <person name="Waite D.W."/>
            <person name="Rinke C."/>
            <person name="Skarshewski A."/>
            <person name="Chaumeil P.A."/>
            <person name="Hugenholtz P."/>
        </authorList>
    </citation>
    <scope>NUCLEOTIDE SEQUENCE [LARGE SCALE GENOMIC DNA]</scope>
    <source>
        <strain evidence="21">UBA9905</strain>
    </source>
</reference>
<keyword evidence="12 16" id="KW-0238">DNA-binding</keyword>
<keyword evidence="6 16" id="KW-0235">DNA replication</keyword>
<dbReference type="Gene3D" id="3.30.70.370">
    <property type="match status" value="1"/>
</dbReference>
<dbReference type="InterPro" id="IPR020045">
    <property type="entry name" value="DNA_polI_H3TH"/>
</dbReference>
<accession>A0A3D3TP03</accession>
<dbReference type="Gene3D" id="3.30.420.10">
    <property type="entry name" value="Ribonuclease H-like superfamily/Ribonuclease H"/>
    <property type="match status" value="1"/>
</dbReference>
<dbReference type="AlphaFoldDB" id="A0A3D3TP03"/>
<comment type="caution">
    <text evidence="21">The sequence shown here is derived from an EMBL/GenBank/DDBJ whole genome shotgun (WGS) entry which is preliminary data.</text>
</comment>
<dbReference type="GO" id="GO:0003677">
    <property type="term" value="F:DNA binding"/>
    <property type="evidence" value="ECO:0007669"/>
    <property type="project" value="UniProtKB-UniRule"/>
</dbReference>
<dbReference type="SMART" id="SM00475">
    <property type="entry name" value="53EXOc"/>
    <property type="match status" value="1"/>
</dbReference>
<keyword evidence="9 16" id="KW-0378">Hydrolase</keyword>
<evidence type="ECO:0000256" key="5">
    <source>
        <dbReference type="ARBA" id="ARBA00022695"/>
    </source>
</evidence>
<dbReference type="EC" id="2.7.7.7" evidence="2 15"/>
<feature type="region of interest" description="Disordered" evidence="17">
    <location>
        <begin position="628"/>
        <end position="652"/>
    </location>
</feature>
<evidence type="ECO:0000259" key="18">
    <source>
        <dbReference type="SMART" id="SM00474"/>
    </source>
</evidence>
<keyword evidence="7" id="KW-0540">Nuclease</keyword>
<evidence type="ECO:0000313" key="22">
    <source>
        <dbReference type="Proteomes" id="UP000264215"/>
    </source>
</evidence>
<dbReference type="CDD" id="cd09898">
    <property type="entry name" value="H3TH_53EXO"/>
    <property type="match status" value="1"/>
</dbReference>
<evidence type="ECO:0000313" key="21">
    <source>
        <dbReference type="EMBL" id="HCO70357.1"/>
    </source>
</evidence>
<keyword evidence="8 16" id="KW-0227">DNA damage</keyword>
<evidence type="ECO:0000256" key="10">
    <source>
        <dbReference type="ARBA" id="ARBA00022839"/>
    </source>
</evidence>
<feature type="compositionally biased region" description="Polar residues" evidence="17">
    <location>
        <begin position="628"/>
        <end position="648"/>
    </location>
</feature>
<evidence type="ECO:0000259" key="19">
    <source>
        <dbReference type="SMART" id="SM00475"/>
    </source>
</evidence>